<reference evidence="2 3" key="1">
    <citation type="submission" date="2020-03" db="EMBL/GenBank/DDBJ databases">
        <title>Sequencing the genomes of 1000 actinobacteria strains.</title>
        <authorList>
            <person name="Klenk H.-P."/>
        </authorList>
    </citation>
    <scope>NUCLEOTIDE SEQUENCE [LARGE SCALE GENOMIC DNA]</scope>
    <source>
        <strain evidence="2 3">DSM 45685</strain>
    </source>
</reference>
<sequence length="101" mass="10443">MHELAFGFSLLPSLDLDAHVELVTAAGAGGLDLVGIQDHPYVPGYLDTFVLAGALLARTNTVTVFPDVANLPLPQPAMLAKTSAALDLVSKGRFELSLGAG</sequence>
<dbReference type="GO" id="GO:0004497">
    <property type="term" value="F:monooxygenase activity"/>
    <property type="evidence" value="ECO:0007669"/>
    <property type="project" value="UniProtKB-KW"/>
</dbReference>
<comment type="caution">
    <text evidence="2">The sequence shown here is derived from an EMBL/GenBank/DDBJ whole genome shotgun (WGS) entry which is preliminary data.</text>
</comment>
<accession>A0A7X5ZR33</accession>
<dbReference type="InterPro" id="IPR036661">
    <property type="entry name" value="Luciferase-like_sf"/>
</dbReference>
<keyword evidence="3" id="KW-1185">Reference proteome</keyword>
<keyword evidence="2" id="KW-0503">Monooxygenase</keyword>
<gene>
    <name evidence="2" type="ORF">FHU38_002264</name>
</gene>
<feature type="domain" description="Luciferase-like" evidence="1">
    <location>
        <begin position="15"/>
        <end position="101"/>
    </location>
</feature>
<dbReference type="Pfam" id="PF00296">
    <property type="entry name" value="Bac_luciferase"/>
    <property type="match status" value="1"/>
</dbReference>
<protein>
    <submittedName>
        <fullName evidence="2">Alkanesulfonate monooxygenase SsuD/methylene tetrahydromethanopterin reductase-like flavin-dependent oxidoreductase (Luciferase family)</fullName>
    </submittedName>
</protein>
<evidence type="ECO:0000259" key="1">
    <source>
        <dbReference type="Pfam" id="PF00296"/>
    </source>
</evidence>
<evidence type="ECO:0000313" key="2">
    <source>
        <dbReference type="EMBL" id="NIJ11920.1"/>
    </source>
</evidence>
<dbReference type="EMBL" id="JAAOYM010000001">
    <property type="protein sequence ID" value="NIJ11920.1"/>
    <property type="molecule type" value="Genomic_DNA"/>
</dbReference>
<dbReference type="InterPro" id="IPR011251">
    <property type="entry name" value="Luciferase-like_dom"/>
</dbReference>
<proteinExistence type="predicted"/>
<dbReference type="Proteomes" id="UP000545493">
    <property type="component" value="Unassembled WGS sequence"/>
</dbReference>
<dbReference type="Gene3D" id="3.20.20.30">
    <property type="entry name" value="Luciferase-like domain"/>
    <property type="match status" value="1"/>
</dbReference>
<evidence type="ECO:0000313" key="3">
    <source>
        <dbReference type="Proteomes" id="UP000545493"/>
    </source>
</evidence>
<keyword evidence="2" id="KW-0560">Oxidoreductase</keyword>
<dbReference type="RefSeq" id="WP_243852234.1">
    <property type="nucleotide sequence ID" value="NZ_JAAOYM010000001.1"/>
</dbReference>
<organism evidence="2 3">
    <name type="scientific">Saccharomonospora amisosensis</name>
    <dbReference type="NCBI Taxonomy" id="1128677"/>
    <lineage>
        <taxon>Bacteria</taxon>
        <taxon>Bacillati</taxon>
        <taxon>Actinomycetota</taxon>
        <taxon>Actinomycetes</taxon>
        <taxon>Pseudonocardiales</taxon>
        <taxon>Pseudonocardiaceae</taxon>
        <taxon>Saccharomonospora</taxon>
    </lineage>
</organism>
<name>A0A7X5ZR33_9PSEU</name>
<dbReference type="SUPFAM" id="SSF51679">
    <property type="entry name" value="Bacterial luciferase-like"/>
    <property type="match status" value="1"/>
</dbReference>
<dbReference type="GO" id="GO:0016705">
    <property type="term" value="F:oxidoreductase activity, acting on paired donors, with incorporation or reduction of molecular oxygen"/>
    <property type="evidence" value="ECO:0007669"/>
    <property type="project" value="InterPro"/>
</dbReference>
<dbReference type="AlphaFoldDB" id="A0A7X5ZR33"/>